<dbReference type="InterPro" id="IPR022452">
    <property type="entry name" value="MqsA"/>
</dbReference>
<gene>
    <name evidence="1" type="ORF">BGC07_18985</name>
</gene>
<reference evidence="1 2" key="1">
    <citation type="submission" date="2016-08" db="EMBL/GenBank/DDBJ databases">
        <title>Draft genome sequence of Candidatus Piscirickettsia litoralis, from seawater.</title>
        <authorList>
            <person name="Wan X."/>
            <person name="Lee A.J."/>
            <person name="Hou S."/>
            <person name="Donachie S.P."/>
        </authorList>
    </citation>
    <scope>NUCLEOTIDE SEQUENCE [LARGE SCALE GENOMIC DNA]</scope>
    <source>
        <strain evidence="1 2">Y2</strain>
    </source>
</reference>
<dbReference type="RefSeq" id="WP_069314620.1">
    <property type="nucleotide sequence ID" value="NZ_MDTU01000011.1"/>
</dbReference>
<accession>A0ABX3A4A4</accession>
<dbReference type="NCBIfam" id="TIGR03831">
    <property type="entry name" value="YgiT_finger"/>
    <property type="match status" value="1"/>
</dbReference>
<dbReference type="SUPFAM" id="SSF47413">
    <property type="entry name" value="lambda repressor-like DNA-binding domains"/>
    <property type="match status" value="1"/>
</dbReference>
<organism evidence="1 2">
    <name type="scientific">Piscirickettsia litoralis</name>
    <dbReference type="NCBI Taxonomy" id="1891921"/>
    <lineage>
        <taxon>Bacteria</taxon>
        <taxon>Pseudomonadati</taxon>
        <taxon>Pseudomonadota</taxon>
        <taxon>Gammaproteobacteria</taxon>
        <taxon>Thiotrichales</taxon>
        <taxon>Piscirickettsiaceae</taxon>
        <taxon>Piscirickettsia</taxon>
    </lineage>
</organism>
<sequence>MTKKTQCPICGEFEVSRQIRAVTHTFKGHKLEVMQPGEYCDACGESVLSPADLKATAKEIEQWRSEILGRLTPQDVKRIRNGLKLNQKEAGAIFGGGPNAFSRYENGLARIPKAVEFLFKMLDQYPNETTSKAVSSVINLSHFVSGPRKGKHAHG</sequence>
<evidence type="ECO:0008006" key="3">
    <source>
        <dbReference type="Google" id="ProtNLM"/>
    </source>
</evidence>
<dbReference type="InterPro" id="IPR001387">
    <property type="entry name" value="Cro/C1-type_HTH"/>
</dbReference>
<evidence type="ECO:0000313" key="1">
    <source>
        <dbReference type="EMBL" id="ODN40949.1"/>
    </source>
</evidence>
<dbReference type="Pfam" id="PF15731">
    <property type="entry name" value="MqsA_antitoxin"/>
    <property type="match status" value="1"/>
</dbReference>
<proteinExistence type="predicted"/>
<dbReference type="EMBL" id="MDTU01000011">
    <property type="protein sequence ID" value="ODN40949.1"/>
    <property type="molecule type" value="Genomic_DNA"/>
</dbReference>
<dbReference type="NCBIfam" id="TIGR03830">
    <property type="entry name" value="CxxCG_CxxCG_HTH"/>
    <property type="match status" value="1"/>
</dbReference>
<dbReference type="InterPro" id="IPR022453">
    <property type="entry name" value="Znf_MqsA-type"/>
</dbReference>
<dbReference type="Gene3D" id="3.10.20.860">
    <property type="match status" value="1"/>
</dbReference>
<dbReference type="InterPro" id="IPR032758">
    <property type="entry name" value="MqsA/HigA-2"/>
</dbReference>
<keyword evidence="2" id="KW-1185">Reference proteome</keyword>
<protein>
    <recommendedName>
        <fullName evidence="3">HTH cro/C1-type domain-containing protein</fullName>
    </recommendedName>
</protein>
<dbReference type="Gene3D" id="1.10.260.40">
    <property type="entry name" value="lambda repressor-like DNA-binding domains"/>
    <property type="match status" value="1"/>
</dbReference>
<comment type="caution">
    <text evidence="1">The sequence shown here is derived from an EMBL/GenBank/DDBJ whole genome shotgun (WGS) entry which is preliminary data.</text>
</comment>
<name>A0ABX3A4A4_9GAMM</name>
<dbReference type="InterPro" id="IPR010982">
    <property type="entry name" value="Lambda_DNA-bd_dom_sf"/>
</dbReference>
<evidence type="ECO:0000313" key="2">
    <source>
        <dbReference type="Proteomes" id="UP000094329"/>
    </source>
</evidence>
<dbReference type="CDD" id="cd00093">
    <property type="entry name" value="HTH_XRE"/>
    <property type="match status" value="1"/>
</dbReference>
<dbReference type="Proteomes" id="UP000094329">
    <property type="component" value="Unassembled WGS sequence"/>
</dbReference>